<dbReference type="GO" id="GO:0009897">
    <property type="term" value="C:external side of plasma membrane"/>
    <property type="evidence" value="ECO:0007669"/>
    <property type="project" value="TreeGrafter"/>
</dbReference>
<dbReference type="CDD" id="cd15193">
    <property type="entry name" value="7tmA_GPR25"/>
    <property type="match status" value="1"/>
</dbReference>
<proteinExistence type="inferred from homology"/>
<feature type="transmembrane region" description="Helical" evidence="9">
    <location>
        <begin position="104"/>
        <end position="124"/>
    </location>
</feature>
<feature type="transmembrane region" description="Helical" evidence="9">
    <location>
        <begin position="186"/>
        <end position="214"/>
    </location>
</feature>
<evidence type="ECO:0000256" key="4">
    <source>
        <dbReference type="ARBA" id="ARBA00023040"/>
    </source>
</evidence>
<evidence type="ECO:0000256" key="5">
    <source>
        <dbReference type="ARBA" id="ARBA00023136"/>
    </source>
</evidence>
<dbReference type="GO" id="GO:0019722">
    <property type="term" value="P:calcium-mediated signaling"/>
    <property type="evidence" value="ECO:0007669"/>
    <property type="project" value="TreeGrafter"/>
</dbReference>
<keyword evidence="4 8" id="KW-0297">G-protein coupled receptor</keyword>
<feature type="domain" description="G-protein coupled receptors family 1 profile" evidence="10">
    <location>
        <begin position="45"/>
        <end position="299"/>
    </location>
</feature>
<dbReference type="GO" id="GO:0060326">
    <property type="term" value="P:cell chemotaxis"/>
    <property type="evidence" value="ECO:0007669"/>
    <property type="project" value="TreeGrafter"/>
</dbReference>
<dbReference type="HOGENOM" id="CLU_009579_8_1_1"/>
<dbReference type="PROSITE" id="PS00237">
    <property type="entry name" value="G_PROTEIN_RECEP_F1_1"/>
    <property type="match status" value="1"/>
</dbReference>
<feature type="transmembrane region" description="Helical" evidence="9">
    <location>
        <begin position="62"/>
        <end position="84"/>
    </location>
</feature>
<dbReference type="EMBL" id="AFYH01013842">
    <property type="status" value="NOT_ANNOTATED_CDS"/>
    <property type="molecule type" value="Genomic_DNA"/>
</dbReference>
<evidence type="ECO:0000256" key="1">
    <source>
        <dbReference type="ARBA" id="ARBA00004141"/>
    </source>
</evidence>
<protein>
    <submittedName>
        <fullName evidence="11">G protein-coupled receptor 25</fullName>
    </submittedName>
</protein>
<feature type="transmembrane region" description="Helical" evidence="9">
    <location>
        <begin position="145"/>
        <end position="166"/>
    </location>
</feature>
<dbReference type="OMA" id="IYVFMDQ"/>
<dbReference type="InterPro" id="IPR017452">
    <property type="entry name" value="GPCR_Rhodpsn_7TM"/>
</dbReference>
<name>H3AQL3_LATCH</name>
<evidence type="ECO:0000256" key="9">
    <source>
        <dbReference type="SAM" id="Phobius"/>
    </source>
</evidence>
<dbReference type="GeneTree" id="ENSGT01130000278303"/>
<comment type="similarity">
    <text evidence="8">Belongs to the G-protein coupled receptor 1 family.</text>
</comment>
<dbReference type="PROSITE" id="PS50262">
    <property type="entry name" value="G_PROTEIN_RECEP_F1_2"/>
    <property type="match status" value="1"/>
</dbReference>
<dbReference type="InParanoid" id="H3AQL3"/>
<dbReference type="PANTHER" id="PTHR10489">
    <property type="entry name" value="CELL ADHESION MOLECULE"/>
    <property type="match status" value="1"/>
</dbReference>
<dbReference type="PRINTS" id="PR01157">
    <property type="entry name" value="P2YPURNOCPTR"/>
</dbReference>
<reference evidence="11" key="2">
    <citation type="submission" date="2025-08" db="UniProtKB">
        <authorList>
            <consortium name="Ensembl"/>
        </authorList>
    </citation>
    <scope>IDENTIFICATION</scope>
</reference>
<reference evidence="11" key="3">
    <citation type="submission" date="2025-09" db="UniProtKB">
        <authorList>
            <consortium name="Ensembl"/>
        </authorList>
    </citation>
    <scope>IDENTIFICATION</scope>
</reference>
<dbReference type="InterPro" id="IPR050119">
    <property type="entry name" value="CCR1-9-like"/>
</dbReference>
<dbReference type="FunCoup" id="H3AQL3">
    <property type="interactions" value="394"/>
</dbReference>
<dbReference type="AlphaFoldDB" id="H3AQL3"/>
<feature type="transmembrane region" description="Helical" evidence="9">
    <location>
        <begin position="276"/>
        <end position="302"/>
    </location>
</feature>
<dbReference type="PRINTS" id="PR00237">
    <property type="entry name" value="GPCRRHODOPSN"/>
</dbReference>
<evidence type="ECO:0000313" key="12">
    <source>
        <dbReference type="Proteomes" id="UP000008672"/>
    </source>
</evidence>
<dbReference type="GO" id="GO:0019957">
    <property type="term" value="F:C-C chemokine binding"/>
    <property type="evidence" value="ECO:0007669"/>
    <property type="project" value="TreeGrafter"/>
</dbReference>
<evidence type="ECO:0000313" key="11">
    <source>
        <dbReference type="Ensembl" id="ENSLACP00000011934.1"/>
    </source>
</evidence>
<evidence type="ECO:0000256" key="8">
    <source>
        <dbReference type="RuleBase" id="RU000688"/>
    </source>
</evidence>
<dbReference type="PANTHER" id="PTHR10489:SF954">
    <property type="entry name" value="G PROTEIN-COUPLED RECEPTOR 25"/>
    <property type="match status" value="1"/>
</dbReference>
<dbReference type="Pfam" id="PF00001">
    <property type="entry name" value="7tm_1"/>
    <property type="match status" value="1"/>
</dbReference>
<keyword evidence="7 8" id="KW-0807">Transducer</keyword>
<keyword evidence="2 8" id="KW-0812">Transmembrane</keyword>
<evidence type="ECO:0000256" key="6">
    <source>
        <dbReference type="ARBA" id="ARBA00023170"/>
    </source>
</evidence>
<evidence type="ECO:0000256" key="3">
    <source>
        <dbReference type="ARBA" id="ARBA00022989"/>
    </source>
</evidence>
<feature type="transmembrane region" description="Helical" evidence="9">
    <location>
        <begin position="235"/>
        <end position="256"/>
    </location>
</feature>
<dbReference type="GO" id="GO:0016493">
    <property type="term" value="F:C-C chemokine receptor activity"/>
    <property type="evidence" value="ECO:0007669"/>
    <property type="project" value="TreeGrafter"/>
</dbReference>
<dbReference type="Ensembl" id="ENSLACT00000012025.1">
    <property type="protein sequence ID" value="ENSLACP00000011934.1"/>
    <property type="gene ID" value="ENSLACG00000010503.1"/>
</dbReference>
<gene>
    <name evidence="11" type="primary">GPR25</name>
</gene>
<comment type="subcellular location">
    <subcellularLocation>
        <location evidence="1">Membrane</location>
        <topology evidence="1">Multi-pass membrane protein</topology>
    </subcellularLocation>
</comment>
<evidence type="ECO:0000259" key="10">
    <source>
        <dbReference type="PROSITE" id="PS50262"/>
    </source>
</evidence>
<evidence type="ECO:0000256" key="2">
    <source>
        <dbReference type="ARBA" id="ARBA00022692"/>
    </source>
</evidence>
<dbReference type="STRING" id="7897.ENSLACP00000011934"/>
<dbReference type="Gene3D" id="1.20.1070.10">
    <property type="entry name" value="Rhodopsin 7-helix transmembrane proteins"/>
    <property type="match status" value="1"/>
</dbReference>
<keyword evidence="12" id="KW-1185">Reference proteome</keyword>
<dbReference type="SUPFAM" id="SSF81321">
    <property type="entry name" value="Family A G protein-coupled receptor-like"/>
    <property type="match status" value="1"/>
</dbReference>
<dbReference type="GO" id="GO:0006955">
    <property type="term" value="P:immune response"/>
    <property type="evidence" value="ECO:0007669"/>
    <property type="project" value="TreeGrafter"/>
</dbReference>
<accession>H3AQL3</accession>
<dbReference type="GO" id="GO:0007204">
    <property type="term" value="P:positive regulation of cytosolic calcium ion concentration"/>
    <property type="evidence" value="ECO:0007669"/>
    <property type="project" value="TreeGrafter"/>
</dbReference>
<keyword evidence="3 9" id="KW-1133">Transmembrane helix</keyword>
<dbReference type="Proteomes" id="UP000008672">
    <property type="component" value="Unassembled WGS sequence"/>
</dbReference>
<feature type="transmembrane region" description="Helical" evidence="9">
    <location>
        <begin position="33"/>
        <end position="55"/>
    </location>
</feature>
<keyword evidence="5 9" id="KW-0472">Membrane</keyword>
<keyword evidence="6 8" id="KW-0675">Receptor</keyword>
<evidence type="ECO:0000256" key="7">
    <source>
        <dbReference type="ARBA" id="ARBA00023224"/>
    </source>
</evidence>
<organism evidence="11 12">
    <name type="scientific">Latimeria chalumnae</name>
    <name type="common">Coelacanth</name>
    <dbReference type="NCBI Taxonomy" id="7897"/>
    <lineage>
        <taxon>Eukaryota</taxon>
        <taxon>Metazoa</taxon>
        <taxon>Chordata</taxon>
        <taxon>Craniata</taxon>
        <taxon>Vertebrata</taxon>
        <taxon>Euteleostomi</taxon>
        <taxon>Coelacanthiformes</taxon>
        <taxon>Coelacanthidae</taxon>
        <taxon>Latimeria</taxon>
    </lineage>
</organism>
<reference evidence="12" key="1">
    <citation type="submission" date="2011-08" db="EMBL/GenBank/DDBJ databases">
        <title>The draft genome of Latimeria chalumnae.</title>
        <authorList>
            <person name="Di Palma F."/>
            <person name="Alfoldi J."/>
            <person name="Johnson J."/>
            <person name="Berlin A."/>
            <person name="Gnerre S."/>
            <person name="Jaffe D."/>
            <person name="MacCallum I."/>
            <person name="Young S."/>
            <person name="Walker B.J."/>
            <person name="Lander E."/>
            <person name="Lindblad-Toh K."/>
        </authorList>
    </citation>
    <scope>NUCLEOTIDE SEQUENCE [LARGE SCALE GENOMIC DNA]</scope>
    <source>
        <strain evidence="12">Wild caught</strain>
    </source>
</reference>
<dbReference type="InterPro" id="IPR000276">
    <property type="entry name" value="GPCR_Rhodpsn"/>
</dbReference>
<sequence>HDPSDFDYNADYSNFSTEDCDGDLPYAKIYIPIFYFVIFFTGLFGNVFVIAAMTLKQTTKRLVDIFVINLAVADLVFVFTLPLWSVSAAFDDQWLFGGVLCKLSSYVIAVNRYSSIFFMTGMSVDRYMAVVKLLDSKFIRTRRCILITCTIIWIISLVMGIPSLVYRDLSTQDSEHTYCIEDQDSIIFKGISLASLFLAFVLPVIIILFCYCSISARLYSHFHHANRYDQKRKKTLKIIFTIITAFVCSWLPFNTFKTLYLLFSFQGKMPPCRVGILRQGLTITACFAFLSSCVNPIIYTFLDNHFRKRAHRLLVKALGRYTERRNSFGESWASETSSTFVSRIRANSVKELQNMNKTQQNTIPT</sequence>
<dbReference type="eggNOG" id="KOG3656">
    <property type="taxonomic scope" value="Eukaryota"/>
</dbReference>